<name>A0AAV9D2G8_ACOCL</name>
<organism evidence="1 2">
    <name type="scientific">Acorus calamus</name>
    <name type="common">Sweet flag</name>
    <dbReference type="NCBI Taxonomy" id="4465"/>
    <lineage>
        <taxon>Eukaryota</taxon>
        <taxon>Viridiplantae</taxon>
        <taxon>Streptophyta</taxon>
        <taxon>Embryophyta</taxon>
        <taxon>Tracheophyta</taxon>
        <taxon>Spermatophyta</taxon>
        <taxon>Magnoliopsida</taxon>
        <taxon>Liliopsida</taxon>
        <taxon>Acoraceae</taxon>
        <taxon>Acorus</taxon>
    </lineage>
</organism>
<dbReference type="Proteomes" id="UP001180020">
    <property type="component" value="Unassembled WGS sequence"/>
</dbReference>
<reference evidence="1" key="1">
    <citation type="journal article" date="2023" name="Nat. Commun.">
        <title>Diploid and tetraploid genomes of Acorus and the evolution of monocots.</title>
        <authorList>
            <person name="Ma L."/>
            <person name="Liu K.W."/>
            <person name="Li Z."/>
            <person name="Hsiao Y.Y."/>
            <person name="Qi Y."/>
            <person name="Fu T."/>
            <person name="Tang G.D."/>
            <person name="Zhang D."/>
            <person name="Sun W.H."/>
            <person name="Liu D.K."/>
            <person name="Li Y."/>
            <person name="Chen G.Z."/>
            <person name="Liu X.D."/>
            <person name="Liao X.Y."/>
            <person name="Jiang Y.T."/>
            <person name="Yu X."/>
            <person name="Hao Y."/>
            <person name="Huang J."/>
            <person name="Zhao X.W."/>
            <person name="Ke S."/>
            <person name="Chen Y.Y."/>
            <person name="Wu W.L."/>
            <person name="Hsu J.L."/>
            <person name="Lin Y.F."/>
            <person name="Huang M.D."/>
            <person name="Li C.Y."/>
            <person name="Huang L."/>
            <person name="Wang Z.W."/>
            <person name="Zhao X."/>
            <person name="Zhong W.Y."/>
            <person name="Peng D.H."/>
            <person name="Ahmad S."/>
            <person name="Lan S."/>
            <person name="Zhang J.S."/>
            <person name="Tsai W.C."/>
            <person name="Van de Peer Y."/>
            <person name="Liu Z.J."/>
        </authorList>
    </citation>
    <scope>NUCLEOTIDE SEQUENCE</scope>
    <source>
        <strain evidence="1">CP</strain>
    </source>
</reference>
<comment type="caution">
    <text evidence="1">The sequence shown here is derived from an EMBL/GenBank/DDBJ whole genome shotgun (WGS) entry which is preliminary data.</text>
</comment>
<dbReference type="EMBL" id="JAUJYO010000016">
    <property type="protein sequence ID" value="KAK1295037.1"/>
    <property type="molecule type" value="Genomic_DNA"/>
</dbReference>
<evidence type="ECO:0000313" key="1">
    <source>
        <dbReference type="EMBL" id="KAK1295037.1"/>
    </source>
</evidence>
<dbReference type="AlphaFoldDB" id="A0AAV9D2G8"/>
<gene>
    <name evidence="1" type="ORF">QJS10_CPA16g01609</name>
</gene>
<proteinExistence type="predicted"/>
<protein>
    <submittedName>
        <fullName evidence="1">Uncharacterized protein</fullName>
    </submittedName>
</protein>
<reference evidence="1" key="2">
    <citation type="submission" date="2023-06" db="EMBL/GenBank/DDBJ databases">
        <authorList>
            <person name="Ma L."/>
            <person name="Liu K.-W."/>
            <person name="Li Z."/>
            <person name="Hsiao Y.-Y."/>
            <person name="Qi Y."/>
            <person name="Fu T."/>
            <person name="Tang G."/>
            <person name="Zhang D."/>
            <person name="Sun W.-H."/>
            <person name="Liu D.-K."/>
            <person name="Li Y."/>
            <person name="Chen G.-Z."/>
            <person name="Liu X.-D."/>
            <person name="Liao X.-Y."/>
            <person name="Jiang Y.-T."/>
            <person name="Yu X."/>
            <person name="Hao Y."/>
            <person name="Huang J."/>
            <person name="Zhao X.-W."/>
            <person name="Ke S."/>
            <person name="Chen Y.-Y."/>
            <person name="Wu W.-L."/>
            <person name="Hsu J.-L."/>
            <person name="Lin Y.-F."/>
            <person name="Huang M.-D."/>
            <person name="Li C.-Y."/>
            <person name="Huang L."/>
            <person name="Wang Z.-W."/>
            <person name="Zhao X."/>
            <person name="Zhong W.-Y."/>
            <person name="Peng D.-H."/>
            <person name="Ahmad S."/>
            <person name="Lan S."/>
            <person name="Zhang J.-S."/>
            <person name="Tsai W.-C."/>
            <person name="Van De Peer Y."/>
            <person name="Liu Z.-J."/>
        </authorList>
    </citation>
    <scope>NUCLEOTIDE SEQUENCE</scope>
    <source>
        <strain evidence="1">CP</strain>
        <tissue evidence="1">Leaves</tissue>
    </source>
</reference>
<sequence>MAPVDQEALSRLRLQDQPIPSALINRDLLKLELGDFPLKTSSGHYRCAICQVDQAPNEGVSVDAGPYFSPSSKPWEGPFLCAECRTKKDAMEGKRPCRARLSK</sequence>
<accession>A0AAV9D2G8</accession>
<keyword evidence="2" id="KW-1185">Reference proteome</keyword>
<evidence type="ECO:0000313" key="2">
    <source>
        <dbReference type="Proteomes" id="UP001180020"/>
    </source>
</evidence>